<feature type="region of interest" description="Disordered" evidence="1">
    <location>
        <begin position="1"/>
        <end position="34"/>
    </location>
</feature>
<evidence type="ECO:0000256" key="1">
    <source>
        <dbReference type="SAM" id="MobiDB-lite"/>
    </source>
</evidence>
<evidence type="ECO:0000313" key="3">
    <source>
        <dbReference type="Proteomes" id="UP001174136"/>
    </source>
</evidence>
<gene>
    <name evidence="2" type="primary">CCDC88A_2</name>
    <name evidence="2" type="ORF">N1851_009248</name>
</gene>
<evidence type="ECO:0000313" key="2">
    <source>
        <dbReference type="EMBL" id="KAK0150013.1"/>
    </source>
</evidence>
<protein>
    <submittedName>
        <fullName evidence="2">Girdin</fullName>
    </submittedName>
</protein>
<feature type="region of interest" description="Disordered" evidence="1">
    <location>
        <begin position="64"/>
        <end position="136"/>
    </location>
</feature>
<dbReference type="EMBL" id="JAOPHQ010001706">
    <property type="protein sequence ID" value="KAK0150013.1"/>
    <property type="molecule type" value="Genomic_DNA"/>
</dbReference>
<dbReference type="Proteomes" id="UP001174136">
    <property type="component" value="Unassembled WGS sequence"/>
</dbReference>
<name>A0AA47N0B6_MERPO</name>
<feature type="compositionally biased region" description="Low complexity" evidence="1">
    <location>
        <begin position="77"/>
        <end position="94"/>
    </location>
</feature>
<accession>A0AA47N0B6</accession>
<feature type="compositionally biased region" description="Low complexity" evidence="1">
    <location>
        <begin position="15"/>
        <end position="26"/>
    </location>
</feature>
<reference evidence="2" key="1">
    <citation type="journal article" date="2023" name="Front. Mar. Sci.">
        <title>A new Merluccius polli reference genome to investigate the effects of global change in West African waters.</title>
        <authorList>
            <person name="Mateo J.L."/>
            <person name="Blanco-Fernandez C."/>
            <person name="Garcia-Vazquez E."/>
            <person name="Machado-Schiaffino G."/>
        </authorList>
    </citation>
    <scope>NUCLEOTIDE SEQUENCE</scope>
    <source>
        <strain evidence="2">C29</strain>
        <tissue evidence="2">Fin</tissue>
    </source>
</reference>
<dbReference type="AlphaFoldDB" id="A0AA47N0B6"/>
<organism evidence="2 3">
    <name type="scientific">Merluccius polli</name>
    <name type="common">Benguela hake</name>
    <name type="synonym">Merluccius cadenati</name>
    <dbReference type="NCBI Taxonomy" id="89951"/>
    <lineage>
        <taxon>Eukaryota</taxon>
        <taxon>Metazoa</taxon>
        <taxon>Chordata</taxon>
        <taxon>Craniata</taxon>
        <taxon>Vertebrata</taxon>
        <taxon>Euteleostomi</taxon>
        <taxon>Actinopterygii</taxon>
        <taxon>Neopterygii</taxon>
        <taxon>Teleostei</taxon>
        <taxon>Neoteleostei</taxon>
        <taxon>Acanthomorphata</taxon>
        <taxon>Zeiogadaria</taxon>
        <taxon>Gadariae</taxon>
        <taxon>Gadiformes</taxon>
        <taxon>Gadoidei</taxon>
        <taxon>Merlucciidae</taxon>
        <taxon>Merluccius</taxon>
    </lineage>
</organism>
<sequence length="136" mass="15013">MSEVLLEAPPPGDGSQQPAATAPSAAHVARGVTHRRGNWITLKMRKLIKPKSQRERMRTLALTPSRSECGGDGFLPLDSQDSSSIGSGSNSLDDMLATAHHRRSSTLKRLPFMRNRSKDKDKAKAVYRRSMCKTLR</sequence>
<keyword evidence="3" id="KW-1185">Reference proteome</keyword>
<comment type="caution">
    <text evidence="2">The sequence shown here is derived from an EMBL/GenBank/DDBJ whole genome shotgun (WGS) entry which is preliminary data.</text>
</comment>
<proteinExistence type="predicted"/>
<feature type="compositionally biased region" description="Basic residues" evidence="1">
    <location>
        <begin position="125"/>
        <end position="136"/>
    </location>
</feature>